<dbReference type="FunFam" id="1.20.1720.10:FF:000004">
    <property type="entry name" value="EmrB/QacA family drug resistance transporter"/>
    <property type="match status" value="1"/>
</dbReference>
<proteinExistence type="predicted"/>
<evidence type="ECO:0000313" key="9">
    <source>
        <dbReference type="Proteomes" id="UP000070107"/>
    </source>
</evidence>
<comment type="subcellular location">
    <subcellularLocation>
        <location evidence="1">Cell membrane</location>
        <topology evidence="1">Multi-pass membrane protein</topology>
    </subcellularLocation>
</comment>
<dbReference type="PANTHER" id="PTHR23501">
    <property type="entry name" value="MAJOR FACILITATOR SUPERFAMILY"/>
    <property type="match status" value="1"/>
</dbReference>
<dbReference type="Pfam" id="PF07690">
    <property type="entry name" value="MFS_1"/>
    <property type="match status" value="2"/>
</dbReference>
<keyword evidence="3" id="KW-1003">Cell membrane</keyword>
<dbReference type="GO" id="GO:0022857">
    <property type="term" value="F:transmembrane transporter activity"/>
    <property type="evidence" value="ECO:0007669"/>
    <property type="project" value="InterPro"/>
</dbReference>
<dbReference type="AlphaFoldDB" id="A0A135HY32"/>
<dbReference type="STRING" id="1494590.ATN84_23280"/>
<feature type="domain" description="Major facilitator superfamily (MFS) profile" evidence="7">
    <location>
        <begin position="29"/>
        <end position="492"/>
    </location>
</feature>
<dbReference type="InterPro" id="IPR011701">
    <property type="entry name" value="MFS"/>
</dbReference>
<dbReference type="OrthoDB" id="9812221at2"/>
<evidence type="ECO:0000256" key="3">
    <source>
        <dbReference type="ARBA" id="ARBA00022475"/>
    </source>
</evidence>
<evidence type="ECO:0000256" key="5">
    <source>
        <dbReference type="ARBA" id="ARBA00022989"/>
    </source>
</evidence>
<organism evidence="8 9">
    <name type="scientific">Paramesorhizobium deserti</name>
    <dbReference type="NCBI Taxonomy" id="1494590"/>
    <lineage>
        <taxon>Bacteria</taxon>
        <taxon>Pseudomonadati</taxon>
        <taxon>Pseudomonadota</taxon>
        <taxon>Alphaproteobacteria</taxon>
        <taxon>Hyphomicrobiales</taxon>
        <taxon>Phyllobacteriaceae</taxon>
        <taxon>Paramesorhizobium</taxon>
    </lineage>
</organism>
<dbReference type="Proteomes" id="UP000070107">
    <property type="component" value="Unassembled WGS sequence"/>
</dbReference>
<dbReference type="InterPro" id="IPR020846">
    <property type="entry name" value="MFS_dom"/>
</dbReference>
<evidence type="ECO:0000313" key="8">
    <source>
        <dbReference type="EMBL" id="KXF78102.1"/>
    </source>
</evidence>
<keyword evidence="4" id="KW-0812">Transmembrane</keyword>
<reference evidence="8 9" key="1">
    <citation type="submission" date="2015-11" db="EMBL/GenBank/DDBJ databases">
        <title>Draft genome sequence of Paramesorhizobium deserti A-3-E, a strain highly resistant to diverse beta-lactam antibiotics.</title>
        <authorList>
            <person name="Lv R."/>
            <person name="Yang X."/>
            <person name="Fang N."/>
            <person name="Guo J."/>
            <person name="Luo X."/>
            <person name="Peng F."/>
            <person name="Yang R."/>
            <person name="Cui Y."/>
            <person name="Fang C."/>
            <person name="Song Y."/>
        </authorList>
    </citation>
    <scope>NUCLEOTIDE SEQUENCE [LARGE SCALE GENOMIC DNA]</scope>
    <source>
        <strain evidence="8 9">A-3-E</strain>
    </source>
</reference>
<gene>
    <name evidence="8" type="ORF">ATN84_23280</name>
</gene>
<dbReference type="Gene3D" id="1.20.1250.20">
    <property type="entry name" value="MFS general substrate transporter like domains"/>
    <property type="match status" value="1"/>
</dbReference>
<evidence type="ECO:0000256" key="2">
    <source>
        <dbReference type="ARBA" id="ARBA00022448"/>
    </source>
</evidence>
<dbReference type="PRINTS" id="PR01036">
    <property type="entry name" value="TCRTETB"/>
</dbReference>
<dbReference type="EMBL" id="LNTU01000002">
    <property type="protein sequence ID" value="KXF78102.1"/>
    <property type="molecule type" value="Genomic_DNA"/>
</dbReference>
<protein>
    <submittedName>
        <fullName evidence="8">MFS transporter</fullName>
    </submittedName>
</protein>
<evidence type="ECO:0000256" key="4">
    <source>
        <dbReference type="ARBA" id="ARBA00022692"/>
    </source>
</evidence>
<name>A0A135HY32_9HYPH</name>
<keyword evidence="6" id="KW-0472">Membrane</keyword>
<sequence>MAIAKTKSSRKPAQPSSKPALTFAETRAIILGIMLAMLLGSLDQTIVATAMPTIGQDLGDIHLLSWIVTAYLLTATVVTPLYGKMADIAGRRVTLLVSVGLFILGSIASALAPNMVVLILARALQGLGGGGLIALPQTIIADVVSPKERGRYQGYIAAVFITSSIAGPLLGGLIAEHLHWSMIFWINVPLGLLAFWMTSTLLKKLPHYERPHRLDLLGAALMATAAISLMLALNWGGLSYPWGSPLILSLFAFSAALWITFIWRLRTAPEPLIPAEVLANPIVRMGTVAACFCMGTFIGLIIYLPIYLETVYGFSPSASGFALMPFMVSTMFGAAGTGRMMPIVTHYKRMPVIGLIIAILALAILAAMPKSLPVIALEIVLGIAGIGLGTVLPVATVAIQNAVAPHQMGTATATMNFFRSLGGALVVAGFGAILLGGLPAGAASHITMETLAQSFVAHGLDVALVYRWVFAAAAAGLLIALIALIAMEERPLRDRVQEAPMGLE</sequence>
<dbReference type="PANTHER" id="PTHR23501:SF197">
    <property type="entry name" value="COMD"/>
    <property type="match status" value="1"/>
</dbReference>
<comment type="caution">
    <text evidence="8">The sequence shown here is derived from an EMBL/GenBank/DDBJ whole genome shotgun (WGS) entry which is preliminary data.</text>
</comment>
<dbReference type="PROSITE" id="PS50850">
    <property type="entry name" value="MFS"/>
    <property type="match status" value="1"/>
</dbReference>
<evidence type="ECO:0000256" key="1">
    <source>
        <dbReference type="ARBA" id="ARBA00004651"/>
    </source>
</evidence>
<keyword evidence="5" id="KW-1133">Transmembrane helix</keyword>
<dbReference type="InterPro" id="IPR036259">
    <property type="entry name" value="MFS_trans_sf"/>
</dbReference>
<dbReference type="GO" id="GO:0005886">
    <property type="term" value="C:plasma membrane"/>
    <property type="evidence" value="ECO:0007669"/>
    <property type="project" value="UniProtKB-SubCell"/>
</dbReference>
<dbReference type="RefSeq" id="WP_068880942.1">
    <property type="nucleotide sequence ID" value="NZ_LNTU01000002.1"/>
</dbReference>
<dbReference type="SUPFAM" id="SSF103473">
    <property type="entry name" value="MFS general substrate transporter"/>
    <property type="match status" value="1"/>
</dbReference>
<dbReference type="Gene3D" id="1.20.1720.10">
    <property type="entry name" value="Multidrug resistance protein D"/>
    <property type="match status" value="1"/>
</dbReference>
<evidence type="ECO:0000259" key="7">
    <source>
        <dbReference type="PROSITE" id="PS50850"/>
    </source>
</evidence>
<evidence type="ECO:0000256" key="6">
    <source>
        <dbReference type="ARBA" id="ARBA00023136"/>
    </source>
</evidence>
<keyword evidence="9" id="KW-1185">Reference proteome</keyword>
<accession>A0A135HY32</accession>
<keyword evidence="2" id="KW-0813">Transport</keyword>
<dbReference type="CDD" id="cd17502">
    <property type="entry name" value="MFS_Azr1_MDR_like"/>
    <property type="match status" value="1"/>
</dbReference>